<proteinExistence type="predicted"/>
<sequence length="28" mass="3192">LVLYVANLASELIQPVRANRKEYFEGVV</sequence>
<name>A0A0F8ZNV3_9ZZZZ</name>
<organism evidence="1">
    <name type="scientific">marine sediment metagenome</name>
    <dbReference type="NCBI Taxonomy" id="412755"/>
    <lineage>
        <taxon>unclassified sequences</taxon>
        <taxon>metagenomes</taxon>
        <taxon>ecological metagenomes</taxon>
    </lineage>
</organism>
<feature type="non-terminal residue" evidence="1">
    <location>
        <position position="1"/>
    </location>
</feature>
<dbReference type="AlphaFoldDB" id="A0A0F8ZNV3"/>
<comment type="caution">
    <text evidence="1">The sequence shown here is derived from an EMBL/GenBank/DDBJ whole genome shotgun (WGS) entry which is preliminary data.</text>
</comment>
<accession>A0A0F8ZNV3</accession>
<dbReference type="EMBL" id="LAZR01046863">
    <property type="protein sequence ID" value="KKK95547.1"/>
    <property type="molecule type" value="Genomic_DNA"/>
</dbReference>
<protein>
    <submittedName>
        <fullName evidence="1">Uncharacterized protein</fullName>
    </submittedName>
</protein>
<gene>
    <name evidence="1" type="ORF">LCGC14_2671670</name>
</gene>
<reference evidence="1" key="1">
    <citation type="journal article" date="2015" name="Nature">
        <title>Complex archaea that bridge the gap between prokaryotes and eukaryotes.</title>
        <authorList>
            <person name="Spang A."/>
            <person name="Saw J.H."/>
            <person name="Jorgensen S.L."/>
            <person name="Zaremba-Niedzwiedzka K."/>
            <person name="Martijn J."/>
            <person name="Lind A.E."/>
            <person name="van Eijk R."/>
            <person name="Schleper C."/>
            <person name="Guy L."/>
            <person name="Ettema T.J."/>
        </authorList>
    </citation>
    <scope>NUCLEOTIDE SEQUENCE</scope>
</reference>
<evidence type="ECO:0000313" key="1">
    <source>
        <dbReference type="EMBL" id="KKK95547.1"/>
    </source>
</evidence>